<dbReference type="Pfam" id="PF05354">
    <property type="entry name" value="Phage_attach"/>
    <property type="match status" value="1"/>
</dbReference>
<sequence>MRLADRARLDQRRIFASGFTEPVTIAFASGEQVATNGIWFEGAELVEAGDYLQVSSSKPSIVVLRDGLPGKPRAEDDRVCFCDQWFTVADCEPLHPGMWRIRLHKESA</sequence>
<dbReference type="InterPro" id="IPR053734">
    <property type="entry name" value="Phage_Head-Tail_Connect_sf"/>
</dbReference>
<gene>
    <name evidence="1" type="ordered locus">DVU_0207</name>
    <name evidence="2" type="ordered locus">DVU_2862</name>
</gene>
<dbReference type="Gene3D" id="2.40.10.180">
    <property type="entry name" value="Phage tail proteins"/>
    <property type="match status" value="1"/>
</dbReference>
<dbReference type="GO" id="GO:0019068">
    <property type="term" value="P:virion assembly"/>
    <property type="evidence" value="ECO:0007669"/>
    <property type="project" value="InterPro"/>
</dbReference>
<dbReference type="EMBL" id="AE017285">
    <property type="protein sequence ID" value="AAS97334.1"/>
    <property type="molecule type" value="Genomic_DNA"/>
</dbReference>
<evidence type="ECO:0000313" key="1">
    <source>
        <dbReference type="EMBL" id="AAS94691.1"/>
    </source>
</evidence>
<reference evidence="2 3" key="1">
    <citation type="journal article" date="2004" name="Nat. Biotechnol.">
        <title>The genome sequence of the anaerobic, sulfate-reducing bacterium Desulfovibrio vulgaris Hildenborough.</title>
        <authorList>
            <person name="Heidelberg J.F."/>
            <person name="Seshadri R."/>
            <person name="Haveman S.A."/>
            <person name="Hemme C.L."/>
            <person name="Paulsen I.T."/>
            <person name="Kolonay J.F."/>
            <person name="Eisen J.A."/>
            <person name="Ward N."/>
            <person name="Methe B."/>
            <person name="Brinkac L.M."/>
            <person name="Daugherty S.C."/>
            <person name="Deboy R.T."/>
            <person name="Dodson R.J."/>
            <person name="Durkin A.S."/>
            <person name="Madupu R."/>
            <person name="Nelson W.C."/>
            <person name="Sullivan S.A."/>
            <person name="Fouts D."/>
            <person name="Haft D.H."/>
            <person name="Selengut J."/>
            <person name="Peterson J.D."/>
            <person name="Davidsen T.M."/>
            <person name="Zafar N."/>
            <person name="Zhou L."/>
            <person name="Radune D."/>
            <person name="Dimitrov G."/>
            <person name="Hance M."/>
            <person name="Tran K."/>
            <person name="Khouri H."/>
            <person name="Gill J."/>
            <person name="Utterback T.R."/>
            <person name="Feldblyum T.V."/>
            <person name="Wall J.D."/>
            <person name="Voordouw G."/>
            <person name="Fraser C.M."/>
        </authorList>
    </citation>
    <scope>NUCLEOTIDE SEQUENCE [LARGE SCALE GENOMIC DNA]</scope>
    <source>
        <strain evidence="3">ATCC 29579 / DSM 644 / NCIMB 8303 / VKM B-1760 / Hildenborough</strain>
        <strain evidence="2">Hildenborough</strain>
    </source>
</reference>
<dbReference type="EnsemblBacteria" id="AAS94691">
    <property type="protein sequence ID" value="AAS94691"/>
    <property type="gene ID" value="DVU_0207"/>
</dbReference>
<dbReference type="HOGENOM" id="CLU_2192814_0_0_7"/>
<dbReference type="STRING" id="882.DVU_0207"/>
<dbReference type="Proteomes" id="UP000002194">
    <property type="component" value="Chromosome"/>
</dbReference>
<dbReference type="EnsemblBacteria" id="AAS97334">
    <property type="protein sequence ID" value="AAS97334"/>
    <property type="gene ID" value="DVU_2862"/>
</dbReference>
<evidence type="ECO:0000313" key="2">
    <source>
        <dbReference type="EMBL" id="AAS97334.1"/>
    </source>
</evidence>
<dbReference type="AlphaFoldDB" id="Q727J3"/>
<organism evidence="2 3">
    <name type="scientific">Nitratidesulfovibrio vulgaris (strain ATCC 29579 / DSM 644 / CCUG 34227 / NCIMB 8303 / VKM B-1760 / Hildenborough)</name>
    <name type="common">Desulfovibrio vulgaris</name>
    <dbReference type="NCBI Taxonomy" id="882"/>
    <lineage>
        <taxon>Bacteria</taxon>
        <taxon>Pseudomonadati</taxon>
        <taxon>Thermodesulfobacteriota</taxon>
        <taxon>Desulfovibrionia</taxon>
        <taxon>Desulfovibrionales</taxon>
        <taxon>Desulfovibrionaceae</taxon>
        <taxon>Nitratidesulfovibrio</taxon>
    </lineage>
</organism>
<name>Q727J3_NITV2</name>
<keyword evidence="3" id="KW-1185">Reference proteome</keyword>
<protein>
    <submittedName>
        <fullName evidence="2">Uncharacterized protein</fullName>
    </submittedName>
</protein>
<dbReference type="EMBL" id="AE017285">
    <property type="protein sequence ID" value="AAS94691.1"/>
    <property type="molecule type" value="Genomic_DNA"/>
</dbReference>
<dbReference type="InterPro" id="IPR008018">
    <property type="entry name" value="Phage_tail_attach_FII"/>
</dbReference>
<dbReference type="PaxDb" id="882-DVU_0207"/>
<dbReference type="KEGG" id="dvu:DVU_0207"/>
<dbReference type="PATRIC" id="fig|882.5.peg.199"/>
<proteinExistence type="predicted"/>
<evidence type="ECO:0000313" key="3">
    <source>
        <dbReference type="Proteomes" id="UP000002194"/>
    </source>
</evidence>
<accession>Q727J3</accession>
<dbReference type="KEGG" id="dvu:DVU_2862"/>
<dbReference type="RefSeq" id="WP_010937517.1">
    <property type="nucleotide sequence ID" value="NC_002937.3"/>
</dbReference>